<dbReference type="GO" id="GO:0046872">
    <property type="term" value="F:metal ion binding"/>
    <property type="evidence" value="ECO:0007669"/>
    <property type="project" value="InterPro"/>
</dbReference>
<dbReference type="GO" id="GO:0005385">
    <property type="term" value="F:zinc ion transmembrane transporter activity"/>
    <property type="evidence" value="ECO:0007669"/>
    <property type="project" value="TreeGrafter"/>
</dbReference>
<comment type="subcellular location">
    <subcellularLocation>
        <location evidence="1">Membrane</location>
        <topology evidence="1">Multi-pass membrane protein</topology>
    </subcellularLocation>
</comment>
<dbReference type="Proteomes" id="UP000033664">
    <property type="component" value="Unassembled WGS sequence"/>
</dbReference>
<dbReference type="Pfam" id="PF01545">
    <property type="entry name" value="Cation_efflux"/>
    <property type="match status" value="1"/>
</dbReference>
<sequence length="300" mass="32837">MSQKCNRDCKADATDETQDITNDDKLFEGAHVSEYHVPKMDCPSEESMIRMALDSLEPSVILEFDTHKRIVRVLHHLELRDMVEDRITSLGLGARLESTNAVDSEIIHKARLTAQNEEAEEAGILKMLLAINAVMFITELVIGWWAQSTGLIADSLDMFADAAVYGVALYAVGHGVRKKLRAAHISGWLQIILALGVLTEVVRRLVQGSEPESNLMMVFGLIALVANVWCLILIAKKRNGGAHMRASWIFSANDVIANAGVIIAGGLVAWTGSQYPDLIIGFIIGLIVLVGGIRILKIKS</sequence>
<dbReference type="Gene3D" id="1.20.1510.10">
    <property type="entry name" value="Cation efflux protein transmembrane domain"/>
    <property type="match status" value="1"/>
</dbReference>
<accession>A0A0F4PJU8</accession>
<feature type="transmembrane region" description="Helical" evidence="6">
    <location>
        <begin position="127"/>
        <end position="146"/>
    </location>
</feature>
<dbReference type="InterPro" id="IPR050681">
    <property type="entry name" value="CDF/SLC30A"/>
</dbReference>
<dbReference type="AlphaFoldDB" id="A0A0F4PJU8"/>
<comment type="caution">
    <text evidence="8">The sequence shown here is derived from an EMBL/GenBank/DDBJ whole genome shotgun (WGS) entry which is preliminary data.</text>
</comment>
<dbReference type="InterPro" id="IPR027469">
    <property type="entry name" value="Cation_efflux_TMD_sf"/>
</dbReference>
<dbReference type="PANTHER" id="PTHR11562:SF17">
    <property type="entry name" value="RE54080P-RELATED"/>
    <property type="match status" value="1"/>
</dbReference>
<evidence type="ECO:0000256" key="4">
    <source>
        <dbReference type="ARBA" id="ARBA00022989"/>
    </source>
</evidence>
<evidence type="ECO:0000313" key="8">
    <source>
        <dbReference type="EMBL" id="KJZ00430.1"/>
    </source>
</evidence>
<feature type="transmembrane region" description="Helical" evidence="6">
    <location>
        <begin position="183"/>
        <end position="202"/>
    </location>
</feature>
<dbReference type="InterPro" id="IPR036163">
    <property type="entry name" value="HMA_dom_sf"/>
</dbReference>
<dbReference type="PATRIC" id="fig|151081.8.peg.2844"/>
<feature type="transmembrane region" description="Helical" evidence="6">
    <location>
        <begin position="214"/>
        <end position="234"/>
    </location>
</feature>
<keyword evidence="3" id="KW-0813">Transport</keyword>
<evidence type="ECO:0000259" key="7">
    <source>
        <dbReference type="Pfam" id="PF01545"/>
    </source>
</evidence>
<evidence type="ECO:0000256" key="3">
    <source>
        <dbReference type="ARBA" id="ARBA00022906"/>
    </source>
</evidence>
<dbReference type="OrthoDB" id="9799649at2"/>
<keyword evidence="5 6" id="KW-0472">Membrane</keyword>
<dbReference type="GO" id="GO:0005886">
    <property type="term" value="C:plasma membrane"/>
    <property type="evidence" value="ECO:0007669"/>
    <property type="project" value="TreeGrafter"/>
</dbReference>
<keyword evidence="3" id="KW-0862">Zinc</keyword>
<evidence type="ECO:0000256" key="6">
    <source>
        <dbReference type="SAM" id="Phobius"/>
    </source>
</evidence>
<keyword evidence="4 6" id="KW-1133">Transmembrane helix</keyword>
<dbReference type="EMBL" id="JXXZ01000006">
    <property type="protein sequence ID" value="KJZ00430.1"/>
    <property type="molecule type" value="Genomic_DNA"/>
</dbReference>
<dbReference type="InterPro" id="IPR058533">
    <property type="entry name" value="Cation_efflux_TM"/>
</dbReference>
<dbReference type="SUPFAM" id="SSF55008">
    <property type="entry name" value="HMA, heavy metal-associated domain"/>
    <property type="match status" value="1"/>
</dbReference>
<evidence type="ECO:0000313" key="9">
    <source>
        <dbReference type="Proteomes" id="UP000033664"/>
    </source>
</evidence>
<reference evidence="8 9" key="1">
    <citation type="journal article" date="2015" name="BMC Genomics">
        <title>Genome mining reveals unlocked bioactive potential of marine Gram-negative bacteria.</title>
        <authorList>
            <person name="Machado H."/>
            <person name="Sonnenschein E.C."/>
            <person name="Melchiorsen J."/>
            <person name="Gram L."/>
        </authorList>
    </citation>
    <scope>NUCLEOTIDE SEQUENCE [LARGE SCALE GENOMIC DNA]</scope>
    <source>
        <strain evidence="8 9">S3137</strain>
    </source>
</reference>
<feature type="domain" description="Cation efflux protein transmembrane" evidence="7">
    <location>
        <begin position="128"/>
        <end position="297"/>
    </location>
</feature>
<name>A0A0F4PJU8_9GAMM</name>
<dbReference type="GeneID" id="58228230"/>
<proteinExistence type="predicted"/>
<evidence type="ECO:0000256" key="1">
    <source>
        <dbReference type="ARBA" id="ARBA00004141"/>
    </source>
</evidence>
<feature type="transmembrane region" description="Helical" evidence="6">
    <location>
        <begin position="278"/>
        <end position="296"/>
    </location>
</feature>
<feature type="transmembrane region" description="Helical" evidence="6">
    <location>
        <begin position="255"/>
        <end position="272"/>
    </location>
</feature>
<keyword evidence="2 6" id="KW-0812">Transmembrane</keyword>
<feature type="transmembrane region" description="Helical" evidence="6">
    <location>
        <begin position="158"/>
        <end position="176"/>
    </location>
</feature>
<gene>
    <name evidence="8" type="ORF">TW72_07000</name>
</gene>
<organism evidence="8 9">
    <name type="scientific">Pseudoalteromonas ruthenica</name>
    <dbReference type="NCBI Taxonomy" id="151081"/>
    <lineage>
        <taxon>Bacteria</taxon>
        <taxon>Pseudomonadati</taxon>
        <taxon>Pseudomonadota</taxon>
        <taxon>Gammaproteobacteria</taxon>
        <taxon>Alteromonadales</taxon>
        <taxon>Pseudoalteromonadaceae</taxon>
        <taxon>Pseudoalteromonas</taxon>
    </lineage>
</organism>
<evidence type="ECO:0000256" key="5">
    <source>
        <dbReference type="ARBA" id="ARBA00023136"/>
    </source>
</evidence>
<protein>
    <submittedName>
        <fullName evidence="8">Cation transporter</fullName>
    </submittedName>
</protein>
<evidence type="ECO:0000256" key="2">
    <source>
        <dbReference type="ARBA" id="ARBA00022692"/>
    </source>
</evidence>
<keyword evidence="3" id="KW-0406">Ion transport</keyword>
<dbReference type="PANTHER" id="PTHR11562">
    <property type="entry name" value="CATION EFFLUX PROTEIN/ ZINC TRANSPORTER"/>
    <property type="match status" value="1"/>
</dbReference>
<keyword evidence="9" id="KW-1185">Reference proteome</keyword>
<dbReference type="SUPFAM" id="SSF161111">
    <property type="entry name" value="Cation efflux protein transmembrane domain-like"/>
    <property type="match status" value="1"/>
</dbReference>
<keyword evidence="3" id="KW-0864">Zinc transport</keyword>
<dbReference type="RefSeq" id="WP_045980005.1">
    <property type="nucleotide sequence ID" value="NZ_JXXY01000015.1"/>
</dbReference>